<name>A0AA36CHV7_9BILA</name>
<comment type="caution">
    <text evidence="2">The sequence shown here is derived from an EMBL/GenBank/DDBJ whole genome shotgun (WGS) entry which is preliminary data.</text>
</comment>
<dbReference type="Proteomes" id="UP001177023">
    <property type="component" value="Unassembled WGS sequence"/>
</dbReference>
<gene>
    <name evidence="2" type="ORF">MSPICULIGERA_LOCUS7813</name>
</gene>
<dbReference type="AlphaFoldDB" id="A0AA36CHV7"/>
<sequence>MAVVEAAPPPSAEAAGLADQLAQKEMDYNELQSLFTKYKLKQKVKYDKLRDEVMAYVKKTGASAEKENNAALMIRISETELKLEEAERRAETHARELQRRQTQINDQIIVIRNLESQLRSRRPLSDIERSERRRMNEMIDMDSIQAQMTYKDERIVELNNVILERERQILDLQEL</sequence>
<feature type="coiled-coil region" evidence="1">
    <location>
        <begin position="69"/>
        <end position="103"/>
    </location>
</feature>
<dbReference type="EMBL" id="CATQJA010002010">
    <property type="protein sequence ID" value="CAJ0569330.1"/>
    <property type="molecule type" value="Genomic_DNA"/>
</dbReference>
<proteinExistence type="predicted"/>
<evidence type="ECO:0000256" key="1">
    <source>
        <dbReference type="SAM" id="Coils"/>
    </source>
</evidence>
<evidence type="ECO:0000313" key="2">
    <source>
        <dbReference type="EMBL" id="CAJ0569330.1"/>
    </source>
</evidence>
<organism evidence="2 3">
    <name type="scientific">Mesorhabditis spiculigera</name>
    <dbReference type="NCBI Taxonomy" id="96644"/>
    <lineage>
        <taxon>Eukaryota</taxon>
        <taxon>Metazoa</taxon>
        <taxon>Ecdysozoa</taxon>
        <taxon>Nematoda</taxon>
        <taxon>Chromadorea</taxon>
        <taxon>Rhabditida</taxon>
        <taxon>Rhabditina</taxon>
        <taxon>Rhabditomorpha</taxon>
        <taxon>Rhabditoidea</taxon>
        <taxon>Rhabditidae</taxon>
        <taxon>Mesorhabditinae</taxon>
        <taxon>Mesorhabditis</taxon>
    </lineage>
</organism>
<keyword evidence="1" id="KW-0175">Coiled coil</keyword>
<accession>A0AA36CHV7</accession>
<evidence type="ECO:0000313" key="3">
    <source>
        <dbReference type="Proteomes" id="UP001177023"/>
    </source>
</evidence>
<protein>
    <submittedName>
        <fullName evidence="2">Uncharacterized protein</fullName>
    </submittedName>
</protein>
<keyword evidence="3" id="KW-1185">Reference proteome</keyword>
<reference evidence="2" key="1">
    <citation type="submission" date="2023-06" db="EMBL/GenBank/DDBJ databases">
        <authorList>
            <person name="Delattre M."/>
        </authorList>
    </citation>
    <scope>NUCLEOTIDE SEQUENCE</scope>
    <source>
        <strain evidence="2">AF72</strain>
    </source>
</reference>
<feature type="non-terminal residue" evidence="2">
    <location>
        <position position="1"/>
    </location>
</feature>